<evidence type="ECO:0000313" key="2">
    <source>
        <dbReference type="EMBL" id="AXY77024.1"/>
    </source>
</evidence>
<protein>
    <submittedName>
        <fullName evidence="2">DMT family transporter</fullName>
    </submittedName>
</protein>
<keyword evidence="3" id="KW-1185">Reference proteome</keyword>
<accession>A0A3B7MR56</accession>
<dbReference type="RefSeq" id="WP_119052900.1">
    <property type="nucleotide sequence ID" value="NZ_CP032157.1"/>
</dbReference>
<reference evidence="2 3" key="1">
    <citation type="submission" date="2018-09" db="EMBL/GenBank/DDBJ databases">
        <title>Genome sequencing of strain 6GH32-13.</title>
        <authorList>
            <person name="Weon H.-Y."/>
            <person name="Heo J."/>
            <person name="Kwon S.-W."/>
        </authorList>
    </citation>
    <scope>NUCLEOTIDE SEQUENCE [LARGE SCALE GENOMIC DNA]</scope>
    <source>
        <strain evidence="2 3">5GH32-13</strain>
    </source>
</reference>
<evidence type="ECO:0000256" key="1">
    <source>
        <dbReference type="SAM" id="Phobius"/>
    </source>
</evidence>
<dbReference type="PANTHER" id="PTHR34821">
    <property type="entry name" value="INNER MEMBRANE PROTEIN YDCZ"/>
    <property type="match status" value="1"/>
</dbReference>
<name>A0A3B7MR56_9BACT</name>
<dbReference type="GO" id="GO:0005886">
    <property type="term" value="C:plasma membrane"/>
    <property type="evidence" value="ECO:0007669"/>
    <property type="project" value="TreeGrafter"/>
</dbReference>
<proteinExistence type="predicted"/>
<dbReference type="KEGG" id="pseg:D3H65_24900"/>
<dbReference type="Pfam" id="PF04657">
    <property type="entry name" value="DMT_YdcZ"/>
    <property type="match status" value="1"/>
</dbReference>
<keyword evidence="1" id="KW-0472">Membrane</keyword>
<keyword evidence="1" id="KW-1133">Transmembrane helix</keyword>
<organism evidence="2 3">
    <name type="scientific">Paraflavitalea soli</name>
    <dbReference type="NCBI Taxonomy" id="2315862"/>
    <lineage>
        <taxon>Bacteria</taxon>
        <taxon>Pseudomonadati</taxon>
        <taxon>Bacteroidota</taxon>
        <taxon>Chitinophagia</taxon>
        <taxon>Chitinophagales</taxon>
        <taxon>Chitinophagaceae</taxon>
        <taxon>Paraflavitalea</taxon>
    </lineage>
</organism>
<dbReference type="EMBL" id="CP032157">
    <property type="protein sequence ID" value="AXY77024.1"/>
    <property type="molecule type" value="Genomic_DNA"/>
</dbReference>
<dbReference type="PANTHER" id="PTHR34821:SF2">
    <property type="entry name" value="INNER MEMBRANE PROTEIN YDCZ"/>
    <property type="match status" value="1"/>
</dbReference>
<dbReference type="Proteomes" id="UP000263900">
    <property type="component" value="Chromosome"/>
</dbReference>
<dbReference type="AlphaFoldDB" id="A0A3B7MR56"/>
<dbReference type="OrthoDB" id="9097160at2"/>
<feature type="transmembrane region" description="Helical" evidence="1">
    <location>
        <begin position="128"/>
        <end position="145"/>
    </location>
</feature>
<dbReference type="InterPro" id="IPR006750">
    <property type="entry name" value="YdcZ"/>
</dbReference>
<keyword evidence="1" id="KW-0812">Transmembrane</keyword>
<sequence>MKLLFYILPVLAGVAMTVQSGINAQLRAAISHPILAAFISFLGGTLVLALMLLFSKQTIPALSAYSDISWYKFTGGLLGVFVVTVVLVSVMEIGAANMFVLIIAGQLFTALLMDHFGILGMKPSPITLQKMIGIVCLIVGAYLVNRK</sequence>
<evidence type="ECO:0000313" key="3">
    <source>
        <dbReference type="Proteomes" id="UP000263900"/>
    </source>
</evidence>
<feature type="transmembrane region" description="Helical" evidence="1">
    <location>
        <begin position="34"/>
        <end position="54"/>
    </location>
</feature>
<feature type="transmembrane region" description="Helical" evidence="1">
    <location>
        <begin position="75"/>
        <end position="108"/>
    </location>
</feature>
<gene>
    <name evidence="2" type="ORF">D3H65_24900</name>
</gene>